<comment type="subcellular location">
    <subcellularLocation>
        <location evidence="1">Membrane</location>
        <topology evidence="1">Single-pass type II membrane protein</topology>
    </subcellularLocation>
</comment>
<keyword evidence="4" id="KW-0328">Glycosyltransferase</keyword>
<dbReference type="AlphaFoldDB" id="D8QQN3"/>
<protein>
    <recommendedName>
        <fullName evidence="12">O-fucosyltransferase family protein</fullName>
    </recommendedName>
</protein>
<keyword evidence="15" id="KW-1185">Reference proteome</keyword>
<dbReference type="OrthoDB" id="2015856at2759"/>
<feature type="transmembrane region" description="Helical" evidence="13">
    <location>
        <begin position="78"/>
        <end position="101"/>
    </location>
</feature>
<dbReference type="eggNOG" id="ENOG502QQ4D">
    <property type="taxonomic scope" value="Eukaryota"/>
</dbReference>
<dbReference type="PIRSF" id="PIRSF009360">
    <property type="entry name" value="UCP009360"/>
    <property type="match status" value="1"/>
</dbReference>
<evidence type="ECO:0000256" key="2">
    <source>
        <dbReference type="ARBA" id="ARBA00004881"/>
    </source>
</evidence>
<reference evidence="14 15" key="1">
    <citation type="journal article" date="2011" name="Science">
        <title>The Selaginella genome identifies genetic changes associated with the evolution of vascular plants.</title>
        <authorList>
            <person name="Banks J.A."/>
            <person name="Nishiyama T."/>
            <person name="Hasebe M."/>
            <person name="Bowman J.L."/>
            <person name="Gribskov M."/>
            <person name="dePamphilis C."/>
            <person name="Albert V.A."/>
            <person name="Aono N."/>
            <person name="Aoyama T."/>
            <person name="Ambrose B.A."/>
            <person name="Ashton N.W."/>
            <person name="Axtell M.J."/>
            <person name="Barker E."/>
            <person name="Barker M.S."/>
            <person name="Bennetzen J.L."/>
            <person name="Bonawitz N.D."/>
            <person name="Chapple C."/>
            <person name="Cheng C."/>
            <person name="Correa L.G."/>
            <person name="Dacre M."/>
            <person name="DeBarry J."/>
            <person name="Dreyer I."/>
            <person name="Elias M."/>
            <person name="Engstrom E.M."/>
            <person name="Estelle M."/>
            <person name="Feng L."/>
            <person name="Finet C."/>
            <person name="Floyd S.K."/>
            <person name="Frommer W.B."/>
            <person name="Fujita T."/>
            <person name="Gramzow L."/>
            <person name="Gutensohn M."/>
            <person name="Harholt J."/>
            <person name="Hattori M."/>
            <person name="Heyl A."/>
            <person name="Hirai T."/>
            <person name="Hiwatashi Y."/>
            <person name="Ishikawa M."/>
            <person name="Iwata M."/>
            <person name="Karol K.G."/>
            <person name="Koehler B."/>
            <person name="Kolukisaoglu U."/>
            <person name="Kubo M."/>
            <person name="Kurata T."/>
            <person name="Lalonde S."/>
            <person name="Li K."/>
            <person name="Li Y."/>
            <person name="Litt A."/>
            <person name="Lyons E."/>
            <person name="Manning G."/>
            <person name="Maruyama T."/>
            <person name="Michael T.P."/>
            <person name="Mikami K."/>
            <person name="Miyazaki S."/>
            <person name="Morinaga S."/>
            <person name="Murata T."/>
            <person name="Mueller-Roeber B."/>
            <person name="Nelson D.R."/>
            <person name="Obara M."/>
            <person name="Oguri Y."/>
            <person name="Olmstead R.G."/>
            <person name="Onodera N."/>
            <person name="Petersen B.L."/>
            <person name="Pils B."/>
            <person name="Prigge M."/>
            <person name="Rensing S.A."/>
            <person name="Riano-Pachon D.M."/>
            <person name="Roberts A.W."/>
            <person name="Sato Y."/>
            <person name="Scheller H.V."/>
            <person name="Schulz B."/>
            <person name="Schulz C."/>
            <person name="Shakirov E.V."/>
            <person name="Shibagaki N."/>
            <person name="Shinohara N."/>
            <person name="Shippen D.E."/>
            <person name="Soerensen I."/>
            <person name="Sotooka R."/>
            <person name="Sugimoto N."/>
            <person name="Sugita M."/>
            <person name="Sumikawa N."/>
            <person name="Tanurdzic M."/>
            <person name="Theissen G."/>
            <person name="Ulvskov P."/>
            <person name="Wakazuki S."/>
            <person name="Weng J.K."/>
            <person name="Willats W.W."/>
            <person name="Wipf D."/>
            <person name="Wolf P.G."/>
            <person name="Yang L."/>
            <person name="Zimmer A.D."/>
            <person name="Zhu Q."/>
            <person name="Mitros T."/>
            <person name="Hellsten U."/>
            <person name="Loque D."/>
            <person name="Otillar R."/>
            <person name="Salamov A."/>
            <person name="Schmutz J."/>
            <person name="Shapiro H."/>
            <person name="Lindquist E."/>
            <person name="Lucas S."/>
            <person name="Rokhsar D."/>
            <person name="Grigoriev I.V."/>
        </authorList>
    </citation>
    <scope>NUCLEOTIDE SEQUENCE [LARGE SCALE GENOMIC DNA]</scope>
</reference>
<dbReference type="InterPro" id="IPR024709">
    <property type="entry name" value="FucosylTrfase_pln"/>
</dbReference>
<dbReference type="PANTHER" id="PTHR31741:SF4">
    <property type="entry name" value="O-FUCOSYLTRANSFERASE 28"/>
    <property type="match status" value="1"/>
</dbReference>
<evidence type="ECO:0000256" key="6">
    <source>
        <dbReference type="ARBA" id="ARBA00022692"/>
    </source>
</evidence>
<dbReference type="FunFam" id="3.40.50.11350:FF:000011">
    <property type="entry name" value="O-fucosyltransferase 28"/>
    <property type="match status" value="1"/>
</dbReference>
<keyword evidence="11" id="KW-0119">Carbohydrate metabolism</keyword>
<evidence type="ECO:0000256" key="8">
    <source>
        <dbReference type="ARBA" id="ARBA00023136"/>
    </source>
</evidence>
<evidence type="ECO:0000313" key="14">
    <source>
        <dbReference type="EMBL" id="EFJ38486.1"/>
    </source>
</evidence>
<evidence type="ECO:0000256" key="7">
    <source>
        <dbReference type="ARBA" id="ARBA00022989"/>
    </source>
</evidence>
<dbReference type="EMBL" id="GL377565">
    <property type="protein sequence ID" value="EFJ38486.1"/>
    <property type="molecule type" value="Genomic_DNA"/>
</dbReference>
<gene>
    <name evidence="14" type="ORF">SELMODRAFT_402444</name>
</gene>
<dbReference type="InterPro" id="IPR019378">
    <property type="entry name" value="GDP-Fuc_O-FucTrfase"/>
</dbReference>
<evidence type="ECO:0000256" key="9">
    <source>
        <dbReference type="ARBA" id="ARBA00023180"/>
    </source>
</evidence>
<dbReference type="Pfam" id="PF10250">
    <property type="entry name" value="O-FucT"/>
    <property type="match status" value="1"/>
</dbReference>
<keyword evidence="8 13" id="KW-0472">Membrane</keyword>
<keyword evidence="5" id="KW-0808">Transferase</keyword>
<keyword evidence="7 13" id="KW-1133">Transmembrane helix</keyword>
<dbReference type="HOGENOM" id="CLU_018420_7_2_1"/>
<dbReference type="PANTHER" id="PTHR31741">
    <property type="entry name" value="OS02G0726500 PROTEIN-RELATED"/>
    <property type="match status" value="1"/>
</dbReference>
<evidence type="ECO:0000313" key="15">
    <source>
        <dbReference type="Proteomes" id="UP000001514"/>
    </source>
</evidence>
<evidence type="ECO:0000256" key="10">
    <source>
        <dbReference type="ARBA" id="ARBA00023253"/>
    </source>
</evidence>
<proteinExistence type="inferred from homology"/>
<comment type="similarity">
    <text evidence="3">Belongs to the glycosyltransferase GT106 family.</text>
</comment>
<comment type="pathway">
    <text evidence="2">Glycan metabolism.</text>
</comment>
<dbReference type="GO" id="GO:0016020">
    <property type="term" value="C:membrane"/>
    <property type="evidence" value="ECO:0007669"/>
    <property type="project" value="UniProtKB-SubCell"/>
</dbReference>
<dbReference type="FunCoup" id="D8QQN3">
    <property type="interactions" value="1637"/>
</dbReference>
<dbReference type="KEGG" id="smo:SELMODRAFT_402444"/>
<evidence type="ECO:0000256" key="5">
    <source>
        <dbReference type="ARBA" id="ARBA00022679"/>
    </source>
</evidence>
<dbReference type="Gramene" id="EFJ38486">
    <property type="protein sequence ID" value="EFJ38486"/>
    <property type="gene ID" value="SELMODRAFT_402444"/>
</dbReference>
<dbReference type="GO" id="GO:0016757">
    <property type="term" value="F:glycosyltransferase activity"/>
    <property type="evidence" value="ECO:0007669"/>
    <property type="project" value="UniProtKB-KW"/>
</dbReference>
<dbReference type="OMA" id="CDTSDKQ"/>
<keyword evidence="6 13" id="KW-0812">Transmembrane</keyword>
<evidence type="ECO:0000256" key="13">
    <source>
        <dbReference type="SAM" id="Phobius"/>
    </source>
</evidence>
<name>D8QQN3_SELML</name>
<evidence type="ECO:0000256" key="1">
    <source>
        <dbReference type="ARBA" id="ARBA00004606"/>
    </source>
</evidence>
<dbReference type="Proteomes" id="UP000001514">
    <property type="component" value="Unassembled WGS sequence"/>
</dbReference>
<accession>D8QQN3</accession>
<keyword evidence="9" id="KW-0325">Glycoprotein</keyword>
<dbReference type="GO" id="GO:0005737">
    <property type="term" value="C:cytoplasm"/>
    <property type="evidence" value="ECO:0000318"/>
    <property type="project" value="GO_Central"/>
</dbReference>
<dbReference type="GO" id="GO:0006004">
    <property type="term" value="P:fucose metabolic process"/>
    <property type="evidence" value="ECO:0007669"/>
    <property type="project" value="UniProtKB-KW"/>
</dbReference>
<dbReference type="InParanoid" id="D8QQN3"/>
<evidence type="ECO:0000256" key="4">
    <source>
        <dbReference type="ARBA" id="ARBA00022676"/>
    </source>
</evidence>
<evidence type="ECO:0000256" key="12">
    <source>
        <dbReference type="ARBA" id="ARBA00030350"/>
    </source>
</evidence>
<organism evidence="15">
    <name type="scientific">Selaginella moellendorffii</name>
    <name type="common">Spikemoss</name>
    <dbReference type="NCBI Taxonomy" id="88036"/>
    <lineage>
        <taxon>Eukaryota</taxon>
        <taxon>Viridiplantae</taxon>
        <taxon>Streptophyta</taxon>
        <taxon>Embryophyta</taxon>
        <taxon>Tracheophyta</taxon>
        <taxon>Lycopodiopsida</taxon>
        <taxon>Selaginellales</taxon>
        <taxon>Selaginellaceae</taxon>
        <taxon>Selaginella</taxon>
    </lineage>
</organism>
<sequence length="571" mass="64308">MAPQWSRGHLPGGMMSRDVAEIVLSPRLSGESKTPVYRRSISTKRMQVDPFHALATSIFQSDAKDSSCAAARAWRKSLLGLIGLLLIVLALAKILSVEWLGGDFDQLLLTKPAESYQRAMIESTITKVSHVERKLYNSLWANPDSSKYEQCIARSKKSRKAGAATNGYLRVNANGGLNQMRTGICDMVAVARIMNATLVMPTLDHSSFWEDPSEFADIFDIDHFIETLKDDVQIVKALPSHLESAEPVKKAPVSWSKASYYKEEILPLLKKHKVVYFTHADSRLANNDIPNSVQQLRCRANYRALKYAKPIQRLGQVLVERMRDKGPYIALHLRYEKDMLAFTGCSHGLTADEANVLRDMRYSTKHWKEKEIAAEEKRMEGGCPLTPHEAALLLKGLGYPASTNIYIAAGESFGNNSMKAFQSVYPNVYTHSTLATEQELAEFKGFQNRIAGLDYIMALESDTFVYTYDGNMAKAVQGHRRFEGHRKTISPDRQSVVTLVDDYETGNLSWDNFAAEIRRVHHKKIGAPSYRESGESPKWEENFYANPNPGCICQSKKTSSRRLLTRQQKQL</sequence>
<dbReference type="CDD" id="cd11299">
    <property type="entry name" value="O-FucT_plant"/>
    <property type="match status" value="1"/>
</dbReference>
<evidence type="ECO:0000256" key="3">
    <source>
        <dbReference type="ARBA" id="ARBA00007737"/>
    </source>
</evidence>
<evidence type="ECO:0000256" key="11">
    <source>
        <dbReference type="ARBA" id="ARBA00023277"/>
    </source>
</evidence>
<keyword evidence="10" id="KW-0294">Fucose metabolism</keyword>